<comment type="catalytic activity">
    <reaction evidence="16">
        <text>N(omega),N(omega)-dimethyl-L-arginine + pyruvate = 5-(3,3-dimethylguanidino)-2-oxopentanoate + L-alanine</text>
        <dbReference type="Rhea" id="RHEA:77303"/>
        <dbReference type="ChEBI" id="CHEBI:15361"/>
        <dbReference type="ChEBI" id="CHEBI:57972"/>
        <dbReference type="ChEBI" id="CHEBI:58326"/>
        <dbReference type="ChEBI" id="CHEBI:197301"/>
    </reaction>
</comment>
<dbReference type="GO" id="GO:0016223">
    <property type="term" value="F:beta-alanine:pyruvate transaminase activity"/>
    <property type="evidence" value="ECO:0007669"/>
    <property type="project" value="UniProtKB-EC"/>
</dbReference>
<comment type="catalytic activity">
    <reaction evidence="21">
        <text>N(omega)-methyl-L-arginine + pyruvate = 5-(3-methylguanidino)-2-oxopentanoate + L-alanine</text>
        <dbReference type="Rhea" id="RHEA:77319"/>
        <dbReference type="ChEBI" id="CHEBI:15361"/>
        <dbReference type="ChEBI" id="CHEBI:57972"/>
        <dbReference type="ChEBI" id="CHEBI:114953"/>
        <dbReference type="ChEBI" id="CHEBI:197314"/>
    </reaction>
</comment>
<evidence type="ECO:0000256" key="28">
    <source>
        <dbReference type="ARBA" id="ARBA00044258"/>
    </source>
</evidence>
<evidence type="ECO:0000256" key="6">
    <source>
        <dbReference type="ARBA" id="ARBA00022576"/>
    </source>
</evidence>
<dbReference type="PANTHER" id="PTHR45688">
    <property type="match status" value="1"/>
</dbReference>
<evidence type="ECO:0000256" key="33">
    <source>
        <dbReference type="ARBA" id="ARBA00048760"/>
    </source>
</evidence>
<evidence type="ECO:0000256" key="35">
    <source>
        <dbReference type="ARBA" id="ARBA00049480"/>
    </source>
</evidence>
<comment type="function">
    <text evidence="36">Multifunctional aminotransferase with a broad substrate specificity. Catalyzes the conversion of glyoxylate to glycine using alanine as the amino donor. Catalyzes metabolism of not L- but the D-isomer of D-beta-aminoisobutyric acid to generate 2-methyl-3-oxopropanoate and alanine. Catalyzes the transfer of the amino group from beta-alanine to pyruvate to yield L-alanine and 3-oxopropanoate. Can metabolize NG-monomethyl-L-arginine (NMMA), asymmetric NG,NG-dimethyl-L-arginine (ADMA) and symmetric NG,N'G-dimethyl-L-arginine (SDMA). ADMA is a potent inhibitor of nitric-oxide (NO) synthase, and this activity provides mechanism through which the kidney regulates blood pressure.</text>
</comment>
<evidence type="ECO:0000256" key="27">
    <source>
        <dbReference type="ARBA" id="ARBA00044257"/>
    </source>
</evidence>
<dbReference type="EC" id="2.6.1.44" evidence="5"/>
<evidence type="ECO:0000256" key="13">
    <source>
        <dbReference type="ARBA" id="ARBA00041845"/>
    </source>
</evidence>
<dbReference type="InterPro" id="IPR015424">
    <property type="entry name" value="PyrdxlP-dep_Trfase"/>
</dbReference>
<comment type="catalytic activity">
    <reaction evidence="18">
        <text>(R)-3-amino-2-methylpropanoate + pyruvate = 2-methyl-3-oxopropanoate + L-alanine</text>
        <dbReference type="Rhea" id="RHEA:18393"/>
        <dbReference type="ChEBI" id="CHEBI:15361"/>
        <dbReference type="ChEBI" id="CHEBI:57700"/>
        <dbReference type="ChEBI" id="CHEBI:57731"/>
        <dbReference type="ChEBI" id="CHEBI:57972"/>
        <dbReference type="EC" id="2.6.1.40"/>
    </reaction>
    <physiologicalReaction direction="left-to-right" evidence="18">
        <dbReference type="Rhea" id="RHEA:18394"/>
    </physiologicalReaction>
</comment>
<comment type="subcellular location">
    <subcellularLocation>
        <location evidence="2">Mitochondrion</location>
    </subcellularLocation>
</comment>
<comment type="catalytic activity">
    <reaction evidence="35">
        <text>N(omega),N('omega)-dimethyl-L-arginine + glyoxylate = 5-(3,3'-dimethylguanidino)-2-oxopentanoate + glycine</text>
        <dbReference type="Rhea" id="RHEA:77315"/>
        <dbReference type="ChEBI" id="CHEBI:36655"/>
        <dbReference type="ChEBI" id="CHEBI:57305"/>
        <dbReference type="ChEBI" id="CHEBI:197308"/>
        <dbReference type="ChEBI" id="CHEBI:197310"/>
    </reaction>
</comment>
<evidence type="ECO:0000256" key="30">
    <source>
        <dbReference type="ARBA" id="ARBA00048264"/>
    </source>
</evidence>
<comment type="catalytic activity">
    <reaction evidence="22">
        <text>L-ornithine + pyruvate = 5-amino-2-oxopentanoate + L-alanine</text>
        <dbReference type="Rhea" id="RHEA:77327"/>
        <dbReference type="ChEBI" id="CHEBI:15361"/>
        <dbReference type="ChEBI" id="CHEBI:46911"/>
        <dbReference type="ChEBI" id="CHEBI:57972"/>
        <dbReference type="ChEBI" id="CHEBI:58802"/>
    </reaction>
</comment>
<evidence type="ECO:0000256" key="3">
    <source>
        <dbReference type="ARBA" id="ARBA00008954"/>
    </source>
</evidence>
<dbReference type="GO" id="GO:0005739">
    <property type="term" value="C:mitochondrion"/>
    <property type="evidence" value="ECO:0007669"/>
    <property type="project" value="UniProtKB-SubCell"/>
</dbReference>
<dbReference type="SUPFAM" id="SSF53383">
    <property type="entry name" value="PLP-dependent transferases"/>
    <property type="match status" value="2"/>
</dbReference>
<evidence type="ECO:0000256" key="15">
    <source>
        <dbReference type="ARBA" id="ARBA00042669"/>
    </source>
</evidence>
<dbReference type="EC" id="2.6.1.40" evidence="10"/>
<dbReference type="GO" id="GO:0008453">
    <property type="term" value="F:alanine-glyoxylate transaminase activity"/>
    <property type="evidence" value="ECO:0007669"/>
    <property type="project" value="UniProtKB-EC"/>
</dbReference>
<evidence type="ECO:0000256" key="32">
    <source>
        <dbReference type="ARBA" id="ARBA00048560"/>
    </source>
</evidence>
<dbReference type="GO" id="GO:0019481">
    <property type="term" value="P:L-alanine catabolic process, by transamination"/>
    <property type="evidence" value="ECO:0007669"/>
    <property type="project" value="TreeGrafter"/>
</dbReference>
<evidence type="ECO:0000256" key="21">
    <source>
        <dbReference type="ARBA" id="ARBA00043758"/>
    </source>
</evidence>
<evidence type="ECO:0000256" key="37">
    <source>
        <dbReference type="RuleBase" id="RU003560"/>
    </source>
</evidence>
<evidence type="ECO:0000256" key="14">
    <source>
        <dbReference type="ARBA" id="ARBA00042611"/>
    </source>
</evidence>
<evidence type="ECO:0000256" key="11">
    <source>
        <dbReference type="ARBA" id="ARBA00039862"/>
    </source>
</evidence>
<evidence type="ECO:0000313" key="38">
    <source>
        <dbReference type="Proteomes" id="UP000095280"/>
    </source>
</evidence>
<comment type="catalytic activity">
    <reaction evidence="9">
        <text>glyoxylate + L-alanine = glycine + pyruvate</text>
        <dbReference type="Rhea" id="RHEA:24248"/>
        <dbReference type="ChEBI" id="CHEBI:15361"/>
        <dbReference type="ChEBI" id="CHEBI:36655"/>
        <dbReference type="ChEBI" id="CHEBI:57305"/>
        <dbReference type="ChEBI" id="CHEBI:57972"/>
        <dbReference type="EC" id="2.6.1.44"/>
    </reaction>
    <physiologicalReaction direction="left-to-right" evidence="9">
        <dbReference type="Rhea" id="RHEA:24249"/>
    </physiologicalReaction>
</comment>
<comment type="catalytic activity">
    <reaction evidence="24">
        <text>3-oxopropanoate + L-alanine = beta-alanine + pyruvate</text>
        <dbReference type="Rhea" id="RHEA:14077"/>
        <dbReference type="ChEBI" id="CHEBI:15361"/>
        <dbReference type="ChEBI" id="CHEBI:33190"/>
        <dbReference type="ChEBI" id="CHEBI:57966"/>
        <dbReference type="ChEBI" id="CHEBI:57972"/>
        <dbReference type="EC" id="2.6.1.18"/>
    </reaction>
    <physiologicalReaction direction="right-to-left" evidence="24">
        <dbReference type="Rhea" id="RHEA:14079"/>
    </physiologicalReaction>
</comment>
<evidence type="ECO:0000256" key="25">
    <source>
        <dbReference type="ARBA" id="ARBA00043826"/>
    </source>
</evidence>
<keyword evidence="8 37" id="KW-0663">Pyridoxal phosphate</keyword>
<evidence type="ECO:0000256" key="1">
    <source>
        <dbReference type="ARBA" id="ARBA00001933"/>
    </source>
</evidence>
<dbReference type="InterPro" id="IPR015422">
    <property type="entry name" value="PyrdxlP-dep_Trfase_small"/>
</dbReference>
<evidence type="ECO:0000256" key="26">
    <source>
        <dbReference type="ARBA" id="ARBA00044055"/>
    </source>
</evidence>
<evidence type="ECO:0000256" key="2">
    <source>
        <dbReference type="ARBA" id="ARBA00004173"/>
    </source>
</evidence>
<sequence length="506" mass="54657">RLLGIRSSSSLSGSSSSYEENLRQRRELLSPGLISYYANPLYIVRGSRQWLWDHTGRKYLDMFGGICTVSVGHCHPKVNSALAAQSEQLWHTTSIYMSPAPQAYAKKLTAKLPPKLSVCYFTNSGSEANDLAVLMARLYTRRWEVVTLRNGYHGASPFLMGATALSTWRYATPTGFGFVNAAHPDPYRGEWGGAACRDSDAQPGRSCDCQQVLVPGEAAVTREGHGGSPDVSAREAQEELPELVRGLRDSASGLPAVRPVEPVVKCDPETSGLVREGNISAVELQRTEFQTIVIGPGFCFADKALHQIPERAGRRSCHNGRDVISRLGSHYWGFEAHGVEPDIVTMAKSIGNGFPLAAVVTSPEVARTLAEALHFNTFGGNPLACAVGSAVLDVIDEEKLQENCQRVGQRLLSGLQRIRQSNQLIGDVRGKGLMVGVELVADRASRAPLEAPRMARLFEATREAGVLVGKGGFYGNVLRLQPPMCVTEADADATVEAIGEAIKAAN</sequence>
<dbReference type="InterPro" id="IPR015421">
    <property type="entry name" value="PyrdxlP-dep_Trfase_major"/>
</dbReference>
<evidence type="ECO:0000256" key="31">
    <source>
        <dbReference type="ARBA" id="ARBA00048500"/>
    </source>
</evidence>
<evidence type="ECO:0000256" key="7">
    <source>
        <dbReference type="ARBA" id="ARBA00022679"/>
    </source>
</evidence>
<dbReference type="AlphaFoldDB" id="A0A1I8J8P7"/>
<evidence type="ECO:0000256" key="23">
    <source>
        <dbReference type="ARBA" id="ARBA00043798"/>
    </source>
</evidence>
<comment type="catalytic activity">
    <reaction evidence="20">
        <text>2-oxobutanoate + L-alanine = (2S)-2-aminobutanoate + pyruvate</text>
        <dbReference type="Rhea" id="RHEA:77355"/>
        <dbReference type="ChEBI" id="CHEBI:15361"/>
        <dbReference type="ChEBI" id="CHEBI:16763"/>
        <dbReference type="ChEBI" id="CHEBI:57972"/>
        <dbReference type="ChEBI" id="CHEBI:74359"/>
        <dbReference type="EC" id="2.6.1.44"/>
    </reaction>
</comment>
<evidence type="ECO:0000256" key="36">
    <source>
        <dbReference type="ARBA" id="ARBA00058068"/>
    </source>
</evidence>
<comment type="catalytic activity">
    <reaction evidence="32">
        <text>N(omega),N(omega)-dimethyl-L-arginine + 2-oxobutanoate = 5-(3,3-dimethylguanidino)-2-oxopentanoate + (2S)-2-aminobutanoate</text>
        <dbReference type="Rhea" id="RHEA:77351"/>
        <dbReference type="ChEBI" id="CHEBI:16763"/>
        <dbReference type="ChEBI" id="CHEBI:58326"/>
        <dbReference type="ChEBI" id="CHEBI:74359"/>
        <dbReference type="ChEBI" id="CHEBI:197301"/>
    </reaction>
</comment>
<dbReference type="PANTHER" id="PTHR45688:SF3">
    <property type="entry name" value="ALANINE--GLYOXYLATE AMINOTRANSFERASE 2, MITOCHONDRIAL"/>
    <property type="match status" value="1"/>
</dbReference>
<evidence type="ECO:0000256" key="24">
    <source>
        <dbReference type="ARBA" id="ARBA00043825"/>
    </source>
</evidence>
<comment type="subunit">
    <text evidence="4">Homotetramer.</text>
</comment>
<evidence type="ECO:0000256" key="18">
    <source>
        <dbReference type="ARBA" id="ARBA00043726"/>
    </source>
</evidence>
<evidence type="ECO:0000313" key="39">
    <source>
        <dbReference type="WBParaSite" id="maker-uti_cns_0046433-snap-gene-0.6-mRNA-1"/>
    </source>
</evidence>
<comment type="cofactor">
    <cofactor evidence="1">
        <name>pyridoxal 5'-phosphate</name>
        <dbReference type="ChEBI" id="CHEBI:597326"/>
    </cofactor>
</comment>
<comment type="catalytic activity">
    <reaction evidence="29">
        <text>N(omega),N(omega)-dimethyl-L-arginine + glyoxylate = 5-(3,3-dimethylguanidino)-2-oxopentanoate + glycine</text>
        <dbReference type="Rhea" id="RHEA:77311"/>
        <dbReference type="ChEBI" id="CHEBI:36655"/>
        <dbReference type="ChEBI" id="CHEBI:57305"/>
        <dbReference type="ChEBI" id="CHEBI:58326"/>
        <dbReference type="ChEBI" id="CHEBI:197301"/>
    </reaction>
</comment>
<comment type="catalytic activity">
    <reaction evidence="23">
        <text>N(omega),N('omega)-dimethyl-L-arginine + pyruvate = 5-(3,3'-dimethylguanidino)-2-oxopentanoate + L-alanine</text>
        <dbReference type="Rhea" id="RHEA:77307"/>
        <dbReference type="ChEBI" id="CHEBI:15361"/>
        <dbReference type="ChEBI" id="CHEBI:57972"/>
        <dbReference type="ChEBI" id="CHEBI:197308"/>
        <dbReference type="ChEBI" id="CHEBI:197310"/>
    </reaction>
</comment>
<dbReference type="GO" id="GO:0047305">
    <property type="term" value="F:(R)-3-amino-2-methylpropionate-pyruvate transaminase activity"/>
    <property type="evidence" value="ECO:0007669"/>
    <property type="project" value="UniProtKB-EC"/>
</dbReference>
<dbReference type="PIRSF" id="PIRSF000521">
    <property type="entry name" value="Transaminase_4ab_Lys_Orn"/>
    <property type="match status" value="1"/>
</dbReference>
<keyword evidence="38" id="KW-1185">Reference proteome</keyword>
<evidence type="ECO:0000256" key="19">
    <source>
        <dbReference type="ARBA" id="ARBA00043749"/>
    </source>
</evidence>
<comment type="similarity">
    <text evidence="3 37">Belongs to the class-III pyridoxal-phosphate-dependent aminotransferase family.</text>
</comment>
<evidence type="ECO:0000256" key="16">
    <source>
        <dbReference type="ARBA" id="ARBA00043669"/>
    </source>
</evidence>
<dbReference type="Pfam" id="PF00202">
    <property type="entry name" value="Aminotran_3"/>
    <property type="match status" value="2"/>
</dbReference>
<proteinExistence type="inferred from homology"/>
<evidence type="ECO:0000256" key="17">
    <source>
        <dbReference type="ARBA" id="ARBA00043679"/>
    </source>
</evidence>
<dbReference type="Proteomes" id="UP000095280">
    <property type="component" value="Unplaced"/>
</dbReference>
<dbReference type="GO" id="GO:0009436">
    <property type="term" value="P:glyoxylate catabolic process"/>
    <property type="evidence" value="ECO:0007669"/>
    <property type="project" value="TreeGrafter"/>
</dbReference>
<name>A0A1I8J8P7_9PLAT</name>
<evidence type="ECO:0000256" key="10">
    <source>
        <dbReference type="ARBA" id="ARBA00039130"/>
    </source>
</evidence>
<dbReference type="EC" id="2.6.1.18" evidence="26"/>
<comment type="catalytic activity">
    <reaction evidence="17">
        <text>(2S)-2-aminobutanoate + glyoxylate = 2-oxobutanoate + glycine</text>
        <dbReference type="Rhea" id="RHEA:77339"/>
        <dbReference type="ChEBI" id="CHEBI:16763"/>
        <dbReference type="ChEBI" id="CHEBI:36655"/>
        <dbReference type="ChEBI" id="CHEBI:57305"/>
        <dbReference type="ChEBI" id="CHEBI:74359"/>
    </reaction>
</comment>
<dbReference type="GO" id="GO:0030170">
    <property type="term" value="F:pyridoxal phosphate binding"/>
    <property type="evidence" value="ECO:0007669"/>
    <property type="project" value="InterPro"/>
</dbReference>
<evidence type="ECO:0000256" key="22">
    <source>
        <dbReference type="ARBA" id="ARBA00043777"/>
    </source>
</evidence>
<accession>A0A1I8J8P7</accession>
<comment type="catalytic activity">
    <reaction evidence="30">
        <text>L-ornithine + glyoxylate = 5-amino-2-oxopentanoate + glycine</text>
        <dbReference type="Rhea" id="RHEA:77331"/>
        <dbReference type="ChEBI" id="CHEBI:36655"/>
        <dbReference type="ChEBI" id="CHEBI:46911"/>
        <dbReference type="ChEBI" id="CHEBI:57305"/>
        <dbReference type="ChEBI" id="CHEBI:58802"/>
    </reaction>
</comment>
<evidence type="ECO:0000256" key="29">
    <source>
        <dbReference type="ARBA" id="ARBA00047892"/>
    </source>
</evidence>
<evidence type="ECO:0000256" key="34">
    <source>
        <dbReference type="ARBA" id="ARBA00048916"/>
    </source>
</evidence>
<evidence type="ECO:0000256" key="8">
    <source>
        <dbReference type="ARBA" id="ARBA00022898"/>
    </source>
</evidence>
<dbReference type="Gene3D" id="3.90.1150.10">
    <property type="entry name" value="Aspartate Aminotransferase, domain 1"/>
    <property type="match status" value="1"/>
</dbReference>
<organism evidence="38 39">
    <name type="scientific">Macrostomum lignano</name>
    <dbReference type="NCBI Taxonomy" id="282301"/>
    <lineage>
        <taxon>Eukaryota</taxon>
        <taxon>Metazoa</taxon>
        <taxon>Spiralia</taxon>
        <taxon>Lophotrochozoa</taxon>
        <taxon>Platyhelminthes</taxon>
        <taxon>Rhabditophora</taxon>
        <taxon>Macrostomorpha</taxon>
        <taxon>Macrostomida</taxon>
        <taxon>Macrostomidae</taxon>
        <taxon>Macrostomum</taxon>
    </lineage>
</organism>
<comment type="catalytic activity">
    <reaction evidence="31">
        <text>2-oxohexanoate + N(omega),N(omega)-dimethyl-L-arginine = L-2-aminohexanoate + 5-(3,3-dimethylguanidino)-2-oxopentanoate</text>
        <dbReference type="Rhea" id="RHEA:77363"/>
        <dbReference type="ChEBI" id="CHEBI:35177"/>
        <dbReference type="ChEBI" id="CHEBI:58326"/>
        <dbReference type="ChEBI" id="CHEBI:58455"/>
        <dbReference type="ChEBI" id="CHEBI:197301"/>
    </reaction>
</comment>
<keyword evidence="7" id="KW-0808">Transferase</keyword>
<dbReference type="InterPro" id="IPR005814">
    <property type="entry name" value="Aminotrans_3"/>
</dbReference>
<dbReference type="Gene3D" id="3.40.640.10">
    <property type="entry name" value="Type I PLP-dependent aspartate aminotransferase-like (Major domain)"/>
    <property type="match status" value="1"/>
</dbReference>
<evidence type="ECO:0000256" key="4">
    <source>
        <dbReference type="ARBA" id="ARBA00011881"/>
    </source>
</evidence>
<comment type="catalytic activity">
    <reaction evidence="33">
        <text>N(omega)-methyl-L-arginine + glyoxylate = 5-(3-methylguanidino)-2-oxopentanoate + glycine</text>
        <dbReference type="Rhea" id="RHEA:77323"/>
        <dbReference type="ChEBI" id="CHEBI:36655"/>
        <dbReference type="ChEBI" id="CHEBI:57305"/>
        <dbReference type="ChEBI" id="CHEBI:114953"/>
        <dbReference type="ChEBI" id="CHEBI:197314"/>
    </reaction>
</comment>
<dbReference type="WBParaSite" id="maker-uti_cns_0046433-snap-gene-0.6-mRNA-1">
    <property type="protein sequence ID" value="maker-uti_cns_0046433-snap-gene-0.6-mRNA-1"/>
    <property type="gene ID" value="maker-uti_cns_0046433-snap-gene-0.6"/>
</dbReference>
<comment type="catalytic activity">
    <reaction evidence="34">
        <text>oxaloacetate + L-alanine = L-aspartate + pyruvate</text>
        <dbReference type="Rhea" id="RHEA:77347"/>
        <dbReference type="ChEBI" id="CHEBI:15361"/>
        <dbReference type="ChEBI" id="CHEBI:16452"/>
        <dbReference type="ChEBI" id="CHEBI:29991"/>
        <dbReference type="ChEBI" id="CHEBI:57972"/>
    </reaction>
</comment>
<evidence type="ECO:0000256" key="20">
    <source>
        <dbReference type="ARBA" id="ARBA00043751"/>
    </source>
</evidence>
<evidence type="ECO:0000256" key="12">
    <source>
        <dbReference type="ARBA" id="ARBA00041662"/>
    </source>
</evidence>
<keyword evidence="6" id="KW-0032">Aminotransferase</keyword>
<protein>
    <recommendedName>
        <fullName evidence="11">Alanine--glyoxylate aminotransferase 2, mitochondrial</fullName>
        <ecNumber evidence="26">2.6.1.18</ecNumber>
        <ecNumber evidence="10">2.6.1.40</ecNumber>
        <ecNumber evidence="5">2.6.1.44</ecNumber>
    </recommendedName>
    <alternativeName>
        <fullName evidence="12">(R)-3-amino-2-methylpropionate--pyruvate transaminase</fullName>
    </alternativeName>
    <alternativeName>
        <fullName evidence="14">Beta-ALAAT II</fullName>
    </alternativeName>
    <alternativeName>
        <fullName evidence="15">Beta-alanine-pyruvate aminotransferase</fullName>
    </alternativeName>
    <alternativeName>
        <fullName evidence="28">D-3-aminoisobutyrate-pyruvate aminotransferase</fullName>
    </alternativeName>
    <alternativeName>
        <fullName evidence="13">D-AIBAT</fullName>
    </alternativeName>
    <alternativeName>
        <fullName evidence="27">D-beta-aminoisobutyrate-pyruvate aminotransferase</fullName>
    </alternativeName>
</protein>
<comment type="catalytic activity">
    <reaction evidence="25">
        <text>2-oxopentanoate + N(omega),N(omega)-dimethyl-L-arginine = 5-(3,3-dimethylguanidino)-2-oxopentanoate + L-2-aminopentanoate</text>
        <dbReference type="Rhea" id="RHEA:77359"/>
        <dbReference type="ChEBI" id="CHEBI:28644"/>
        <dbReference type="ChEBI" id="CHEBI:58326"/>
        <dbReference type="ChEBI" id="CHEBI:58441"/>
        <dbReference type="ChEBI" id="CHEBI:197301"/>
    </reaction>
</comment>
<evidence type="ECO:0000256" key="5">
    <source>
        <dbReference type="ARBA" id="ARBA00013049"/>
    </source>
</evidence>
<dbReference type="CDD" id="cd00610">
    <property type="entry name" value="OAT_like"/>
    <property type="match status" value="1"/>
</dbReference>
<reference evidence="39" key="1">
    <citation type="submission" date="2016-11" db="UniProtKB">
        <authorList>
            <consortium name="WormBaseParasite"/>
        </authorList>
    </citation>
    <scope>IDENTIFICATION</scope>
</reference>
<evidence type="ECO:0000256" key="9">
    <source>
        <dbReference type="ARBA" id="ARBA00033660"/>
    </source>
</evidence>
<comment type="catalytic activity">
    <reaction evidence="19">
        <text>N(omega),N(omega)-dimethyl-L-arginine + oxaloacetate = 5-(3,3-dimethylguanidino)-2-oxopentanoate + L-aspartate</text>
        <dbReference type="Rhea" id="RHEA:77343"/>
        <dbReference type="ChEBI" id="CHEBI:16452"/>
        <dbReference type="ChEBI" id="CHEBI:29991"/>
        <dbReference type="ChEBI" id="CHEBI:58326"/>
        <dbReference type="ChEBI" id="CHEBI:197301"/>
    </reaction>
</comment>